<dbReference type="Proteomes" id="UP000326837">
    <property type="component" value="Chromosome"/>
</dbReference>
<evidence type="ECO:0000313" key="2">
    <source>
        <dbReference type="Proteomes" id="UP000326837"/>
    </source>
</evidence>
<accession>A0A5K7XCG4</accession>
<reference evidence="2" key="1">
    <citation type="submission" date="2019-10" db="EMBL/GenBank/DDBJ databases">
        <title>Lacipirellula parvula gen. nov., sp. nov., representing a lineage of planctomycetes widespread in freshwater anoxic habitats, and description of the family Lacipirellulaceae.</title>
        <authorList>
            <person name="Dedysh S.N."/>
            <person name="Kulichevskaya I.S."/>
            <person name="Beletsky A.V."/>
            <person name="Rakitin A.L."/>
            <person name="Mardanov A.V."/>
            <person name="Ivanova A.A."/>
            <person name="Saltykova V.X."/>
            <person name="Rijpstra W.I.C."/>
            <person name="Sinninghe Damste J.S."/>
            <person name="Ravin N.V."/>
        </authorList>
    </citation>
    <scope>NUCLEOTIDE SEQUENCE [LARGE SCALE GENOMIC DNA]</scope>
    <source>
        <strain evidence="2">PX69</strain>
    </source>
</reference>
<sequence>MTISYDSAAPRGQQWTVVKDDGSVLRNVAQATVAAILMGSGRSIRQSAIEIAATKLAAAPAA</sequence>
<dbReference type="AlphaFoldDB" id="A0A5K7XCG4"/>
<protein>
    <submittedName>
        <fullName evidence="1">Uncharacterized protein</fullName>
    </submittedName>
</protein>
<evidence type="ECO:0000313" key="1">
    <source>
        <dbReference type="EMBL" id="BBO34474.1"/>
    </source>
</evidence>
<dbReference type="RefSeq" id="WP_152100041.1">
    <property type="nucleotide sequence ID" value="NZ_AP021861.1"/>
</dbReference>
<keyword evidence="2" id="KW-1185">Reference proteome</keyword>
<organism evidence="1 2">
    <name type="scientific">Lacipirellula parvula</name>
    <dbReference type="NCBI Taxonomy" id="2650471"/>
    <lineage>
        <taxon>Bacteria</taxon>
        <taxon>Pseudomonadati</taxon>
        <taxon>Planctomycetota</taxon>
        <taxon>Planctomycetia</taxon>
        <taxon>Pirellulales</taxon>
        <taxon>Lacipirellulaceae</taxon>
        <taxon>Lacipirellula</taxon>
    </lineage>
</organism>
<name>A0A5K7XCG4_9BACT</name>
<gene>
    <name evidence="1" type="ORF">PLANPX_4086</name>
</gene>
<proteinExistence type="predicted"/>
<dbReference type="KEGG" id="lpav:PLANPX_4086"/>
<dbReference type="EMBL" id="AP021861">
    <property type="protein sequence ID" value="BBO34474.1"/>
    <property type="molecule type" value="Genomic_DNA"/>
</dbReference>